<name>A0ABX7IF22_9ACTO</name>
<dbReference type="Proteomes" id="UP000602653">
    <property type="component" value="Chromosome"/>
</dbReference>
<dbReference type="Pfam" id="PF02620">
    <property type="entry name" value="YceD"/>
    <property type="match status" value="1"/>
</dbReference>
<dbReference type="PANTHER" id="PTHR34374">
    <property type="entry name" value="LARGE RIBOSOMAL RNA SUBUNIT ACCUMULATION PROTEIN YCED HOMOLOG 1, CHLOROPLASTIC"/>
    <property type="match status" value="1"/>
</dbReference>
<proteinExistence type="predicted"/>
<organism evidence="1 2">
    <name type="scientific">Arcanobacterium phocisimile</name>
    <dbReference type="NCBI Taxonomy" id="1302235"/>
    <lineage>
        <taxon>Bacteria</taxon>
        <taxon>Bacillati</taxon>
        <taxon>Actinomycetota</taxon>
        <taxon>Actinomycetes</taxon>
        <taxon>Actinomycetales</taxon>
        <taxon>Actinomycetaceae</taxon>
        <taxon>Arcanobacterium</taxon>
    </lineage>
</organism>
<protein>
    <submittedName>
        <fullName evidence="1">DUF177 domain-containing protein</fullName>
    </submittedName>
</protein>
<gene>
    <name evidence="1" type="ORF">JTE88_05490</name>
</gene>
<evidence type="ECO:0000313" key="1">
    <source>
        <dbReference type="EMBL" id="QRV01561.1"/>
    </source>
</evidence>
<dbReference type="EMBL" id="CP070228">
    <property type="protein sequence ID" value="QRV01561.1"/>
    <property type="molecule type" value="Genomic_DNA"/>
</dbReference>
<dbReference type="RefSeq" id="WP_204423342.1">
    <property type="nucleotide sequence ID" value="NZ_CP070228.1"/>
</dbReference>
<dbReference type="InterPro" id="IPR003772">
    <property type="entry name" value="YceD"/>
</dbReference>
<keyword evidence="2" id="KW-1185">Reference proteome</keyword>
<accession>A0ABX7IF22</accession>
<dbReference type="PANTHER" id="PTHR34374:SF1">
    <property type="entry name" value="LARGE RIBOSOMAL RNA SUBUNIT ACCUMULATION PROTEIN YCED HOMOLOG 1, CHLOROPLASTIC"/>
    <property type="match status" value="1"/>
</dbReference>
<evidence type="ECO:0000313" key="2">
    <source>
        <dbReference type="Proteomes" id="UP000602653"/>
    </source>
</evidence>
<sequence length="183" mass="19970">MDLRSEYVVSVSDVTSGTPTQLDLTLNAPEECGVGLIGVPAGTPMKVTLSLQSVSEGIFVQGDIQTVAHGQCARCAQDITQPMDEPIAELVFWPERRDALISEGDDEIEDMPIIEEMHIDLEPIIRDAIVLALPFTPVCSPDCQGLCSECGEPWNELPADHTHDYFNPAFSALDVLAEQMKDK</sequence>
<reference evidence="1 2" key="1">
    <citation type="submission" date="2021-02" db="EMBL/GenBank/DDBJ databases">
        <title>Complete Genome Sequence of Arcanobacterium phocisimile strain DSM 26142T from a harbour seal.</title>
        <authorList>
            <person name="Borowiak M."/>
            <person name="Alssahen M."/>
            <person name="Malorny B."/>
            <person name="Laemmler C."/>
            <person name="Siebert U."/>
            <person name="Ploetz M."/>
            <person name="Abdulmawjood A."/>
        </authorList>
    </citation>
    <scope>NUCLEOTIDE SEQUENCE [LARGE SCALE GENOMIC DNA]</scope>
    <source>
        <strain evidence="1 2">DSM 26142</strain>
    </source>
</reference>